<dbReference type="AlphaFoldDB" id="A0AAV3Z031"/>
<comment type="caution">
    <text evidence="1">The sequence shown here is derived from an EMBL/GenBank/DDBJ whole genome shotgun (WGS) entry which is preliminary data.</text>
</comment>
<keyword evidence="2" id="KW-1185">Reference proteome</keyword>
<organism evidence="1 2">
    <name type="scientific">Plakobranchus ocellatus</name>
    <dbReference type="NCBI Taxonomy" id="259542"/>
    <lineage>
        <taxon>Eukaryota</taxon>
        <taxon>Metazoa</taxon>
        <taxon>Spiralia</taxon>
        <taxon>Lophotrochozoa</taxon>
        <taxon>Mollusca</taxon>
        <taxon>Gastropoda</taxon>
        <taxon>Heterobranchia</taxon>
        <taxon>Euthyneura</taxon>
        <taxon>Panpulmonata</taxon>
        <taxon>Sacoglossa</taxon>
        <taxon>Placobranchoidea</taxon>
        <taxon>Plakobranchidae</taxon>
        <taxon>Plakobranchus</taxon>
    </lineage>
</organism>
<accession>A0AAV3Z031</accession>
<gene>
    <name evidence="1" type="ORF">PoB_001436800</name>
</gene>
<dbReference type="EMBL" id="BLXT01001819">
    <property type="protein sequence ID" value="GFN87862.1"/>
    <property type="molecule type" value="Genomic_DNA"/>
</dbReference>
<reference evidence="1 2" key="1">
    <citation type="journal article" date="2021" name="Elife">
        <title>Chloroplast acquisition without the gene transfer in kleptoplastic sea slugs, Plakobranchus ocellatus.</title>
        <authorList>
            <person name="Maeda T."/>
            <person name="Takahashi S."/>
            <person name="Yoshida T."/>
            <person name="Shimamura S."/>
            <person name="Takaki Y."/>
            <person name="Nagai Y."/>
            <person name="Toyoda A."/>
            <person name="Suzuki Y."/>
            <person name="Arimoto A."/>
            <person name="Ishii H."/>
            <person name="Satoh N."/>
            <person name="Nishiyama T."/>
            <person name="Hasebe M."/>
            <person name="Maruyama T."/>
            <person name="Minagawa J."/>
            <person name="Obokata J."/>
            <person name="Shigenobu S."/>
        </authorList>
    </citation>
    <scope>NUCLEOTIDE SEQUENCE [LARGE SCALE GENOMIC DNA]</scope>
</reference>
<protein>
    <submittedName>
        <fullName evidence="1">Uncharacterized protein</fullName>
    </submittedName>
</protein>
<sequence length="170" mass="18935">MCLFIGNSTATLRPLWHGSYGVGTFHSIGSPHDALQSPLCPCFDQATSATGGVFASCEQYLGAIRGLWREGVVAKHWERRRDFPVAGTNRLFWNSSRTAKNYCISGANSRQGAITLGCRFYVEQRQGADNVTMGWIMQRELHGETAERMGHKVILTLPVLYRIIEGRKSI</sequence>
<proteinExistence type="predicted"/>
<name>A0AAV3Z031_9GAST</name>
<evidence type="ECO:0000313" key="1">
    <source>
        <dbReference type="EMBL" id="GFN87862.1"/>
    </source>
</evidence>
<dbReference type="Proteomes" id="UP000735302">
    <property type="component" value="Unassembled WGS sequence"/>
</dbReference>
<evidence type="ECO:0000313" key="2">
    <source>
        <dbReference type="Proteomes" id="UP000735302"/>
    </source>
</evidence>